<feature type="compositionally biased region" description="Polar residues" evidence="3">
    <location>
        <begin position="2447"/>
        <end position="2462"/>
    </location>
</feature>
<evidence type="ECO:0000256" key="1">
    <source>
        <dbReference type="ARBA" id="ARBA00022729"/>
    </source>
</evidence>
<evidence type="ECO:0000256" key="4">
    <source>
        <dbReference type="SAM" id="SignalP"/>
    </source>
</evidence>
<evidence type="ECO:0000259" key="6">
    <source>
        <dbReference type="Pfam" id="PF07564"/>
    </source>
</evidence>
<feature type="compositionally biased region" description="Polar residues" evidence="3">
    <location>
        <begin position="2242"/>
        <end position="2257"/>
    </location>
</feature>
<feature type="domain" description="DUF1542" evidence="6">
    <location>
        <begin position="1765"/>
        <end position="1840"/>
    </location>
</feature>
<feature type="compositionally biased region" description="Polar residues" evidence="3">
    <location>
        <begin position="2276"/>
        <end position="2289"/>
    </location>
</feature>
<feature type="compositionally biased region" description="Polar residues" evidence="3">
    <location>
        <begin position="2394"/>
        <end position="2434"/>
    </location>
</feature>
<feature type="domain" description="DUF1542" evidence="6">
    <location>
        <begin position="764"/>
        <end position="839"/>
    </location>
</feature>
<feature type="domain" description="DUF1542" evidence="6">
    <location>
        <begin position="1458"/>
        <end position="1532"/>
    </location>
</feature>
<organism evidence="7">
    <name type="scientific">Staphylococcus aureus</name>
    <dbReference type="NCBI Taxonomy" id="1280"/>
    <lineage>
        <taxon>Bacteria</taxon>
        <taxon>Bacillati</taxon>
        <taxon>Bacillota</taxon>
        <taxon>Bacilli</taxon>
        <taxon>Bacillales</taxon>
        <taxon>Staphylococcaceae</taxon>
        <taxon>Staphylococcus</taxon>
    </lineage>
</organism>
<feature type="coiled-coil region" evidence="2">
    <location>
        <begin position="696"/>
        <end position="730"/>
    </location>
</feature>
<feature type="compositionally biased region" description="Polar residues" evidence="3">
    <location>
        <begin position="1107"/>
        <end position="1117"/>
    </location>
</feature>
<dbReference type="Pfam" id="PF04650">
    <property type="entry name" value="YSIRK_signal"/>
    <property type="match status" value="1"/>
</dbReference>
<feature type="compositionally biased region" description="Polar residues" evidence="3">
    <location>
        <begin position="2171"/>
        <end position="2186"/>
    </location>
</feature>
<feature type="domain" description="DUF1542" evidence="6">
    <location>
        <begin position="1303"/>
        <end position="1378"/>
    </location>
</feature>
<gene>
    <name evidence="7" type="primary">fmtB</name>
    <name evidence="7" type="ORF">NCTC8317_02100</name>
</gene>
<dbReference type="RefSeq" id="WP_031918758.1">
    <property type="nucleotide sequence ID" value="NZ_CATOZE010000008.1"/>
</dbReference>
<feature type="compositionally biased region" description="Low complexity" evidence="3">
    <location>
        <begin position="2083"/>
        <end position="2099"/>
    </location>
</feature>
<feature type="domain" description="DUF1542" evidence="6">
    <location>
        <begin position="995"/>
        <end position="1070"/>
    </location>
</feature>
<dbReference type="NCBIfam" id="TIGR01168">
    <property type="entry name" value="YSIRK_signal"/>
    <property type="match status" value="1"/>
</dbReference>
<evidence type="ECO:0000259" key="5">
    <source>
        <dbReference type="Pfam" id="PF04650"/>
    </source>
</evidence>
<feature type="domain" description="DUF1542" evidence="6">
    <location>
        <begin position="1611"/>
        <end position="1683"/>
    </location>
</feature>
<feature type="domain" description="DUF1542" evidence="6">
    <location>
        <begin position="1920"/>
        <end position="1994"/>
    </location>
</feature>
<feature type="compositionally biased region" description="Polar residues" evidence="3">
    <location>
        <begin position="179"/>
        <end position="195"/>
    </location>
</feature>
<feature type="domain" description="DUF1542" evidence="6">
    <location>
        <begin position="1534"/>
        <end position="1609"/>
    </location>
</feature>
<dbReference type="EMBL" id="LR133917">
    <property type="protein sequence ID" value="VDY48977.1"/>
    <property type="molecule type" value="Genomic_DNA"/>
</dbReference>
<feature type="region of interest" description="Disordered" evidence="3">
    <location>
        <begin position="1354"/>
        <end position="1375"/>
    </location>
</feature>
<feature type="domain" description="DUF1542" evidence="6">
    <location>
        <begin position="1149"/>
        <end position="1224"/>
    </location>
</feature>
<feature type="compositionally biased region" description="Polar residues" evidence="3">
    <location>
        <begin position="2143"/>
        <end position="2163"/>
    </location>
</feature>
<protein>
    <submittedName>
        <fullName evidence="7">FmtB protein</fullName>
    </submittedName>
</protein>
<feature type="compositionally biased region" description="Low complexity" evidence="3">
    <location>
        <begin position="2124"/>
        <end position="2137"/>
    </location>
</feature>
<feature type="domain" description="DUF1542" evidence="6">
    <location>
        <begin position="918"/>
        <end position="994"/>
    </location>
</feature>
<dbReference type="InterPro" id="IPR026359">
    <property type="entry name" value="SasC/FmtB_aggreg_dom"/>
</dbReference>
<keyword evidence="2" id="KW-0175">Coiled coil</keyword>
<feature type="domain" description="DUF1542" evidence="6">
    <location>
        <begin position="1380"/>
        <end position="1456"/>
    </location>
</feature>
<evidence type="ECO:0000256" key="2">
    <source>
        <dbReference type="SAM" id="Coils"/>
    </source>
</evidence>
<feature type="region of interest" description="Disordered" evidence="3">
    <location>
        <begin position="1092"/>
        <end position="1119"/>
    </location>
</feature>
<feature type="compositionally biased region" description="Low complexity" evidence="3">
    <location>
        <begin position="2187"/>
        <end position="2240"/>
    </location>
</feature>
<accession>A0AB74Q3R5</accession>
<name>A0AB74Q3R5_STAAU</name>
<evidence type="ECO:0000313" key="7">
    <source>
        <dbReference type="EMBL" id="VDY48977.1"/>
    </source>
</evidence>
<feature type="chain" id="PRO_5044505160" evidence="4">
    <location>
        <begin position="39"/>
        <end position="2502"/>
    </location>
</feature>
<dbReference type="Proteomes" id="UP000280323">
    <property type="component" value="Chromosome"/>
</dbReference>
<feature type="region of interest" description="Disordered" evidence="3">
    <location>
        <begin position="39"/>
        <end position="211"/>
    </location>
</feature>
<feature type="domain" description="DUF1542" evidence="6">
    <location>
        <begin position="687"/>
        <end position="763"/>
    </location>
</feature>
<feature type="coiled-coil region" evidence="2">
    <location>
        <begin position="1704"/>
        <end position="1742"/>
    </location>
</feature>
<feature type="compositionally biased region" description="Basic and acidic residues" evidence="3">
    <location>
        <begin position="2330"/>
        <end position="2342"/>
    </location>
</feature>
<feature type="compositionally biased region" description="Low complexity" evidence="3">
    <location>
        <begin position="39"/>
        <end position="178"/>
    </location>
</feature>
<evidence type="ECO:0000256" key="3">
    <source>
        <dbReference type="SAM" id="MobiDB-lite"/>
    </source>
</evidence>
<dbReference type="Pfam" id="PF07564">
    <property type="entry name" value="DUF1542"/>
    <property type="match status" value="18"/>
</dbReference>
<feature type="region of interest" description="Disordered" evidence="3">
    <location>
        <begin position="2068"/>
        <end position="2472"/>
    </location>
</feature>
<feature type="compositionally biased region" description="Polar residues" evidence="3">
    <location>
        <begin position="2100"/>
        <end position="2123"/>
    </location>
</feature>
<feature type="domain" description="YSIRK Gram-positive signal peptide" evidence="5">
    <location>
        <begin position="5"/>
        <end position="26"/>
    </location>
</feature>
<feature type="region of interest" description="Disordered" evidence="3">
    <location>
        <begin position="1245"/>
        <end position="1269"/>
    </location>
</feature>
<feature type="domain" description="DUF1542" evidence="6">
    <location>
        <begin position="841"/>
        <end position="916"/>
    </location>
</feature>
<feature type="compositionally biased region" description="Basic and acidic residues" evidence="3">
    <location>
        <begin position="2263"/>
        <end position="2275"/>
    </location>
</feature>
<feature type="compositionally biased region" description="Polar residues" evidence="3">
    <location>
        <begin position="2311"/>
        <end position="2328"/>
    </location>
</feature>
<feature type="signal peptide" evidence="4">
    <location>
        <begin position="1"/>
        <end position="38"/>
    </location>
</feature>
<feature type="compositionally biased region" description="Polar residues" evidence="3">
    <location>
        <begin position="2343"/>
        <end position="2352"/>
    </location>
</feature>
<feature type="domain" description="DUF1542" evidence="6">
    <location>
        <begin position="1226"/>
        <end position="1301"/>
    </location>
</feature>
<keyword evidence="1 4" id="KW-0732">Signal</keyword>
<dbReference type="NCBIfam" id="TIGR04263">
    <property type="entry name" value="SasC_Mrp_aggreg"/>
    <property type="match status" value="1"/>
</dbReference>
<feature type="domain" description="DUF1542" evidence="6">
    <location>
        <begin position="1072"/>
        <end position="1148"/>
    </location>
</feature>
<dbReference type="InterPro" id="IPR005877">
    <property type="entry name" value="YSIRK_signal_dom"/>
</dbReference>
<feature type="domain" description="DUF1542" evidence="6">
    <location>
        <begin position="1689"/>
        <end position="1763"/>
    </location>
</feature>
<sequence>MNLFRQQKFSIRKFNVGIFSALIATVTFISINPTTASAAEQNQPAQNQPAQPADANAQPNANAGAQANPAAQPAAPANQGQPAAQPANQGGQANPAGGTAQPAGGAAQPAAGTAQPAGQGNQADPNNAAQAQPGNQAAPANQAGQGNNQATPANQTQPANAPAAAQPAAPVAANAQTQDPNASNTGEGSINTTLTFDDPAISTDENRQDPTVTVTDKVNGYSLINNGKIGFVNSELRRSDMFDKNNPQNYQARGNVAALGRVNANDSTDHGNFNGISKTVNVKPDSELIINFTTMQTNSKQGATNLVIKDAKKNTELATVNVAKTGTAHLFKVPTDADRLDLQFIPDNTAVADASRITTNKDGYKYYSFIDNVGLFSGSHLYVKNRDLAPKATNNKEYTINTEIGNNGNFGASLKSDQFKYEVTLPQGVTYVNDSLTTTFPNGNEDSTVLKNMTVNYDQNANKVTFTSQGVTTARGTHTKEVLFPDKSLKLSYKVNVANIDTPKNIDFNEKLTYRTASDVVINNAQPEVTLTADPFSVAVEMNKDALQQQVNSQVDNSHYTTASIAEYNKLKQQADTILNEDANHVETANRASQTDIDGLVTKLQAALIDNQAAIAELDAKAQEKVTAAQQSKKVTQDEVAALVTKINNDKNNAIAEINKQTTSQGVTTEKDNGIAVLEQDVITPTVKPQAKQDIIQAVTTRKQQIKKSNASLQDEKDVANDKIGKIETKAIKDIGAATTNAQVEAIKTKAINDINQTTPATTAKAAALEEFDEVVQAQIDQAPLNPDTTNEEVAEAIERINAAKVSGVKAIETTMTAQDLERVKNEEISKIENITDSTQTKMDAYNEVKQAATARKAQNATVSNATNEEVAEADAAVEAAQKQGLHDIQVVKSKQEVADTKSKVLDKINAIQTQAKVKPAADTEVENAYNTRKQEIQNSNASTTEEKQAAYTELDTKKQEARTNLDTANSNSEVATAKDNGIAAINQVQAATTKKSDAKAEIAQKASERKTAIEAMNDSTTEEQQAAKDKVDQAVVTANADIDNAAANADVDNAKTTNEATIAAITPDANVKPAAKQAIADKVQAQETAINANNGSTTEEKEAAKQQVQTEKTTADTAIDGAHSNAEVEAAKNAEIAKIEAIQPATTTKDDAKQAIATKANERKTAIAQTQDITAEEIAAANADVDNAVTQANSNIEAANSQNDVDQAKTTGETSIDQVTPTVNKKATARNEITAILNNKLQEIQATPDATDEEKQAADAEANTENGKANQAISAAITNAQVDEAKANAEAAINAVTPKVVKKQAAKDEIDQLQATQTNVINNDQNATTEEKEAAIQQLATAVTDAKNNITAATDDNGVDQAKDAGKNSIQSTQPATAVKLNAKNDVDQAVTTQNQAIDNTTGATTEEKNAAKDLVLKAKEKAYLDILNAQTTNDVTQIKDQAVTDIQGITADTTIKDVAKDELATKANEQKALIAQTADATTEEKEQANQQVDAQLTQGNQNIENAQSIDDVNTAKENAIQAIDPIQASTDVKTNARAELLTEMQNKITEILSDNTTTNEEKGKDIEPVRATYEEGLNNINTANTTGDVTTAKDTAVQKVQQLHANPVKKPAGKTALDQAAADRKTQIEQTPNASQQEINDAKQEVDAALNQAKTNVDQSSTNEYVDNAVKEGKAKINAVKTFSEYKKDALAKIADAYNAKVNEADNSNASTSSEIAEAKQKLAELKQTADQNVNQATSKDDIEVQIHNDLDNINDYTIPTGKKESATTDLYAYADQKKNNISADTNATQDEKQQAIKQVDQNVQTALESINNGVDNGDVDDALTQGKAAIDAIQVDATVKPKANQAIEVKAEDTKESIDQSDQLTAEEKTEALAMIKQITDQAKQGITDATTTAEVEKAKAQGLEAFDNIQIDSTEKQKAIEELETALDQIEAGVNVDADATTEEKEAFTNALEDILSKATEDISDQTTNAEIATVKNSALEQLKAQRINPEVKKNALEAIREVVNKQIEIIKNADADASAKEIARTDLGRYFDRFADKLDKTQTNAEVAELQNVTIPAIEAIVPQNDPDANDTNNGIDNNDATANSNANATPENTGQPNVSETTDNGKADASPTTPNNSDAATGETTATSATDDANDKPQANNNSSVDASTNSPTMDNDVTSKPEVESTNNGTTDKPVTETDNATPAESTTNNNSTTTATNENAPTGSTATAPTTASTEAASSADSKDNASVNDSKQNAEVNNSAESQSTNGKVAQPKSENKAKAEKDGRDSTNQSMVESTTETLPSADITEPNVPSNTSKDKEESTTNQTDAGQLKSETNVASNEADKSPSKADTEVSNKPSTSASSEAKDKMTSTNVSQKDDTATADTNDTQTSVGPVANNKAKDMQTNDTQKSVGSVANNKATQNDGANASPATVSNGSNSANQDMLNVTKPEENKVKTKSAQQGKVNKPKQQAKTLPDTGMSHNDDLPYAELALGAGMAFLIRRFTKKDQQTEE</sequence>
<proteinExistence type="predicted"/>
<reference evidence="7" key="1">
    <citation type="submission" date="2018-12" db="EMBL/GenBank/DDBJ databases">
        <authorList>
            <consortium name="Pathogen Informatics"/>
        </authorList>
    </citation>
    <scope>NUCLEOTIDE SEQUENCE</scope>
    <source>
        <strain evidence="7">NCTC8317</strain>
    </source>
</reference>
<dbReference type="InterPro" id="IPR011439">
    <property type="entry name" value="DUF1542"/>
</dbReference>
<feature type="region of interest" description="Disordered" evidence="3">
    <location>
        <begin position="1203"/>
        <end position="1224"/>
    </location>
</feature>
<feature type="domain" description="DUF1542" evidence="6">
    <location>
        <begin position="1842"/>
        <end position="1917"/>
    </location>
</feature>
<feature type="domain" description="DUF1542" evidence="6">
    <location>
        <begin position="612"/>
        <end position="685"/>
    </location>
</feature>